<protein>
    <submittedName>
        <fullName evidence="1">Uncharacterized protein</fullName>
    </submittedName>
</protein>
<dbReference type="AlphaFoldDB" id="A0AAJ5VWB1"/>
<evidence type="ECO:0000313" key="1">
    <source>
        <dbReference type="EMBL" id="WEK05100.1"/>
    </source>
</evidence>
<dbReference type="EMBL" id="CP119312">
    <property type="protein sequence ID" value="WEK05100.1"/>
    <property type="molecule type" value="Genomic_DNA"/>
</dbReference>
<reference evidence="1" key="1">
    <citation type="submission" date="2023-03" db="EMBL/GenBank/DDBJ databases">
        <title>Andean soil-derived lignocellulolytic bacterial consortium as a source of novel taxa and putative plastic-active enzymes.</title>
        <authorList>
            <person name="Diaz-Garcia L."/>
            <person name="Chuvochina M."/>
            <person name="Feuerriegel G."/>
            <person name="Bunk B."/>
            <person name="Sproer C."/>
            <person name="Streit W.R."/>
            <person name="Rodriguez L.M."/>
            <person name="Overmann J."/>
            <person name="Jimenez D.J."/>
        </authorList>
    </citation>
    <scope>NUCLEOTIDE SEQUENCE</scope>
    <source>
        <strain evidence="1">MAG 4196</strain>
    </source>
</reference>
<gene>
    <name evidence="1" type="ORF">P0Y65_02265</name>
</gene>
<name>A0AAJ5VWB1_9HYPH</name>
<evidence type="ECO:0000313" key="2">
    <source>
        <dbReference type="Proteomes" id="UP001217476"/>
    </source>
</evidence>
<sequence length="169" mass="17879">MIPAAFLLLEGRAIRRLRFLLCRARGDEAGPIRETFGEQDEFAGGLEGLEEFAFEDLYAEVGPDIGGRTVEGRTGLRHRGGQGIGIGPGVAVDIGLLQGPDDLAARGVGLGLVQIVGLADHDDLSVENDADRAFGGDFDGAAGHEETLAWLDVELEGHGEFRMEIGSGH</sequence>
<organism evidence="1 2">
    <name type="scientific">Candidatus Devosia phytovorans</name>
    <dbReference type="NCBI Taxonomy" id="3121372"/>
    <lineage>
        <taxon>Bacteria</taxon>
        <taxon>Pseudomonadati</taxon>
        <taxon>Pseudomonadota</taxon>
        <taxon>Alphaproteobacteria</taxon>
        <taxon>Hyphomicrobiales</taxon>
        <taxon>Devosiaceae</taxon>
        <taxon>Devosia</taxon>
    </lineage>
</organism>
<proteinExistence type="predicted"/>
<accession>A0AAJ5VWB1</accession>
<dbReference type="Proteomes" id="UP001217476">
    <property type="component" value="Chromosome"/>
</dbReference>